<keyword evidence="3" id="KW-0804">Transcription</keyword>
<keyword evidence="1" id="KW-0805">Transcription regulation</keyword>
<evidence type="ECO:0000259" key="4">
    <source>
        <dbReference type="PROSITE" id="PS01124"/>
    </source>
</evidence>
<dbReference type="Pfam" id="PF12833">
    <property type="entry name" value="HTH_18"/>
    <property type="match status" value="1"/>
</dbReference>
<evidence type="ECO:0000256" key="1">
    <source>
        <dbReference type="ARBA" id="ARBA00023015"/>
    </source>
</evidence>
<accession>A0A1W1GZ46</accession>
<proteinExistence type="predicted"/>
<sequence length="275" mass="30115">MSAAGKALWYIESHADKPLALADIAAAAGLSPFHLSRLFQARTGTSVVRYLRGRRLTAAAQQLANGAGDILQVALAAGYSTHAAFTRAFCEQFGQTPERVRERGLQELALVHAIRLDDAPQACPEAPRLIDCTPFQVAGIGMRHSRDSGGAIPGQWAQLNREWPTPAPVSFGVCCNSDDEGGFDYIAALPLNALPSVPAHWQRVDVPARRYLVAWHGGHISTIRSTWFWLLDQYLPASSLHLANAPDLERYDTRFDEHTGHGGVEIWLPVDHRPD</sequence>
<evidence type="ECO:0000256" key="3">
    <source>
        <dbReference type="ARBA" id="ARBA00023163"/>
    </source>
</evidence>
<dbReference type="PANTHER" id="PTHR47504:SF5">
    <property type="entry name" value="RIGHT ORIGIN-BINDING PROTEIN"/>
    <property type="match status" value="1"/>
</dbReference>
<reference evidence="6" key="1">
    <citation type="submission" date="2016-10" db="EMBL/GenBank/DDBJ databases">
        <authorList>
            <person name="Varghese N."/>
        </authorList>
    </citation>
    <scope>NUCLEOTIDE SEQUENCE [LARGE SCALE GENOMIC DNA]</scope>
    <source>
        <strain evidence="6">92MFCol6.1</strain>
    </source>
</reference>
<gene>
    <name evidence="5" type="ORF">SAMN04488690_2367</name>
</gene>
<dbReference type="PROSITE" id="PS01124">
    <property type="entry name" value="HTH_ARAC_FAMILY_2"/>
    <property type="match status" value="1"/>
</dbReference>
<dbReference type="Gene3D" id="3.20.80.10">
    <property type="entry name" value="Regulatory factor, effector binding domain"/>
    <property type="match status" value="1"/>
</dbReference>
<name>A0A1W1GZ46_9GAMM</name>
<dbReference type="PANTHER" id="PTHR47504">
    <property type="entry name" value="RIGHT ORIGIN-BINDING PROTEIN"/>
    <property type="match status" value="1"/>
</dbReference>
<dbReference type="SUPFAM" id="SSF46689">
    <property type="entry name" value="Homeodomain-like"/>
    <property type="match status" value="2"/>
</dbReference>
<dbReference type="EMBL" id="FWEU01000003">
    <property type="protein sequence ID" value="SLM24643.1"/>
    <property type="molecule type" value="Genomic_DNA"/>
</dbReference>
<dbReference type="SMART" id="SM00342">
    <property type="entry name" value="HTH_ARAC"/>
    <property type="match status" value="1"/>
</dbReference>
<dbReference type="InterPro" id="IPR029442">
    <property type="entry name" value="GyrI-like"/>
</dbReference>
<dbReference type="SMART" id="SM00871">
    <property type="entry name" value="AraC_E_bind"/>
    <property type="match status" value="1"/>
</dbReference>
<dbReference type="InterPro" id="IPR050959">
    <property type="entry name" value="MarA-like"/>
</dbReference>
<protein>
    <submittedName>
        <fullName evidence="5">Transcriptional regulator, AraC family</fullName>
    </submittedName>
</protein>
<dbReference type="InterPro" id="IPR011256">
    <property type="entry name" value="Reg_factor_effector_dom_sf"/>
</dbReference>
<evidence type="ECO:0000313" key="6">
    <source>
        <dbReference type="Proteomes" id="UP000191133"/>
    </source>
</evidence>
<dbReference type="GO" id="GO:0043565">
    <property type="term" value="F:sequence-specific DNA binding"/>
    <property type="evidence" value="ECO:0007669"/>
    <property type="project" value="InterPro"/>
</dbReference>
<organism evidence="5 6">
    <name type="scientific">Stenotrophomonas indicatrix</name>
    <dbReference type="NCBI Taxonomy" id="2045451"/>
    <lineage>
        <taxon>Bacteria</taxon>
        <taxon>Pseudomonadati</taxon>
        <taxon>Pseudomonadota</taxon>
        <taxon>Gammaproteobacteria</taxon>
        <taxon>Lysobacterales</taxon>
        <taxon>Lysobacteraceae</taxon>
        <taxon>Stenotrophomonas</taxon>
    </lineage>
</organism>
<dbReference type="Proteomes" id="UP000191133">
    <property type="component" value="Unassembled WGS sequence"/>
</dbReference>
<dbReference type="InterPro" id="IPR018060">
    <property type="entry name" value="HTH_AraC"/>
</dbReference>
<evidence type="ECO:0000256" key="2">
    <source>
        <dbReference type="ARBA" id="ARBA00023125"/>
    </source>
</evidence>
<evidence type="ECO:0000313" key="5">
    <source>
        <dbReference type="EMBL" id="SLM24643.1"/>
    </source>
</evidence>
<dbReference type="SUPFAM" id="SSF55136">
    <property type="entry name" value="Probable bacterial effector-binding domain"/>
    <property type="match status" value="1"/>
</dbReference>
<dbReference type="GO" id="GO:0003700">
    <property type="term" value="F:DNA-binding transcription factor activity"/>
    <property type="evidence" value="ECO:0007669"/>
    <property type="project" value="InterPro"/>
</dbReference>
<dbReference type="AlphaFoldDB" id="A0A1W1GZ46"/>
<feature type="domain" description="HTH araC/xylS-type" evidence="4">
    <location>
        <begin position="5"/>
        <end position="103"/>
    </location>
</feature>
<dbReference type="Pfam" id="PF06445">
    <property type="entry name" value="GyrI-like"/>
    <property type="match status" value="1"/>
</dbReference>
<keyword evidence="2" id="KW-0238">DNA-binding</keyword>
<dbReference type="InterPro" id="IPR009057">
    <property type="entry name" value="Homeodomain-like_sf"/>
</dbReference>
<dbReference type="InterPro" id="IPR010499">
    <property type="entry name" value="AraC_E-bd"/>
</dbReference>
<dbReference type="RefSeq" id="WP_080149629.1">
    <property type="nucleotide sequence ID" value="NZ_FWEU01000003.1"/>
</dbReference>
<dbReference type="Gene3D" id="1.10.10.60">
    <property type="entry name" value="Homeodomain-like"/>
    <property type="match status" value="2"/>
</dbReference>